<keyword evidence="4" id="KW-1185">Reference proteome</keyword>
<dbReference type="STRING" id="123822.B0188_08620"/>
<protein>
    <recommendedName>
        <fullName evidence="2">J domain-containing protein</fullName>
    </recommendedName>
</protein>
<accession>A0A1T0AXT6</accession>
<dbReference type="InterPro" id="IPR036869">
    <property type="entry name" value="J_dom_sf"/>
</dbReference>
<dbReference type="Proteomes" id="UP000190023">
    <property type="component" value="Unassembled WGS sequence"/>
</dbReference>
<dbReference type="PRINTS" id="PR00625">
    <property type="entry name" value="JDOMAIN"/>
</dbReference>
<dbReference type="AlphaFoldDB" id="A0A1T0AXT6"/>
<evidence type="ECO:0000256" key="1">
    <source>
        <dbReference type="ARBA" id="ARBA00023186"/>
    </source>
</evidence>
<comment type="caution">
    <text evidence="3">The sequence shown here is derived from an EMBL/GenBank/DDBJ whole genome shotgun (WGS) entry which is preliminary data.</text>
</comment>
<name>A0A1T0AXT6_9PAST</name>
<dbReference type="InterPro" id="IPR001623">
    <property type="entry name" value="DnaJ_domain"/>
</dbReference>
<gene>
    <name evidence="3" type="ORF">B0188_08620</name>
</gene>
<dbReference type="Pfam" id="PF00226">
    <property type="entry name" value="DnaJ"/>
    <property type="match status" value="1"/>
</dbReference>
<reference evidence="3 4" key="1">
    <citation type="submission" date="2017-02" db="EMBL/GenBank/DDBJ databases">
        <title>Draft genome sequence of Haemophilus felis CCUG 31170 type strain.</title>
        <authorList>
            <person name="Engstrom-Jakobsson H."/>
            <person name="Salva-Serra F."/>
            <person name="Thorell K."/>
            <person name="Gonzales-Siles L."/>
            <person name="Karlsson R."/>
            <person name="Boulund F."/>
            <person name="Engstrand L."/>
            <person name="Kristiansson E."/>
            <person name="Moore E."/>
        </authorList>
    </citation>
    <scope>NUCLEOTIDE SEQUENCE [LARGE SCALE GENOMIC DNA]</scope>
    <source>
        <strain evidence="3 4">CCUG 31170</strain>
    </source>
</reference>
<keyword evidence="1" id="KW-0143">Chaperone</keyword>
<proteinExistence type="predicted"/>
<organism evidence="3 4">
    <name type="scientific">[Haemophilus] felis</name>
    <dbReference type="NCBI Taxonomy" id="123822"/>
    <lineage>
        <taxon>Bacteria</taxon>
        <taxon>Pseudomonadati</taxon>
        <taxon>Pseudomonadota</taxon>
        <taxon>Gammaproteobacteria</taxon>
        <taxon>Pasteurellales</taxon>
        <taxon>Pasteurellaceae</taxon>
    </lineage>
</organism>
<dbReference type="EMBL" id="MUYB01000036">
    <property type="protein sequence ID" value="OOS02479.1"/>
    <property type="molecule type" value="Genomic_DNA"/>
</dbReference>
<dbReference type="PROSITE" id="PS50076">
    <property type="entry name" value="DNAJ_2"/>
    <property type="match status" value="1"/>
</dbReference>
<evidence type="ECO:0000313" key="4">
    <source>
        <dbReference type="Proteomes" id="UP000190023"/>
    </source>
</evidence>
<dbReference type="OrthoDB" id="9775658at2"/>
<sequence>MNINEALNVLNLTGTVNKADIAKAYKKLAVKYHPDRNPAGVEMMKVINSAYEFLKGLESEQVTHTDAENAYNYSEDLEAVISEVLKMQGVVIEICGNWIWLSGETKAHKEAIKALGFFWASKKAKWYYRPAEHKSRRHKAWDMEEIRSKYGSSVMNGSPYKALNA</sequence>
<evidence type="ECO:0000313" key="3">
    <source>
        <dbReference type="EMBL" id="OOS02479.1"/>
    </source>
</evidence>
<dbReference type="SMART" id="SM00271">
    <property type="entry name" value="DnaJ"/>
    <property type="match status" value="1"/>
</dbReference>
<feature type="domain" description="J" evidence="2">
    <location>
        <begin position="5"/>
        <end position="75"/>
    </location>
</feature>
<dbReference type="Gene3D" id="1.10.287.110">
    <property type="entry name" value="DnaJ domain"/>
    <property type="match status" value="1"/>
</dbReference>
<dbReference type="SUPFAM" id="SSF46565">
    <property type="entry name" value="Chaperone J-domain"/>
    <property type="match status" value="1"/>
</dbReference>
<dbReference type="CDD" id="cd06257">
    <property type="entry name" value="DnaJ"/>
    <property type="match status" value="1"/>
</dbReference>
<evidence type="ECO:0000259" key="2">
    <source>
        <dbReference type="PROSITE" id="PS50076"/>
    </source>
</evidence>